<evidence type="ECO:0000256" key="1">
    <source>
        <dbReference type="SAM" id="MobiDB-lite"/>
    </source>
</evidence>
<dbReference type="Gene3D" id="1.20.1280.50">
    <property type="match status" value="1"/>
</dbReference>
<keyword evidence="4" id="KW-1185">Reference proteome</keyword>
<accession>A0ABS8RXX3</accession>
<dbReference type="Proteomes" id="UP000823775">
    <property type="component" value="Unassembled WGS sequence"/>
</dbReference>
<gene>
    <name evidence="3" type="ORF">HAX54_013079</name>
</gene>
<proteinExistence type="predicted"/>
<dbReference type="InterPro" id="IPR050796">
    <property type="entry name" value="SCF_F-box_component"/>
</dbReference>
<dbReference type="EMBL" id="JACEIK010000178">
    <property type="protein sequence ID" value="MCD7451696.1"/>
    <property type="molecule type" value="Genomic_DNA"/>
</dbReference>
<dbReference type="PANTHER" id="PTHR31672:SF13">
    <property type="entry name" value="F-BOX PROTEIN CPR30-LIKE"/>
    <property type="match status" value="1"/>
</dbReference>
<dbReference type="InterPro" id="IPR001810">
    <property type="entry name" value="F-box_dom"/>
</dbReference>
<comment type="caution">
    <text evidence="3">The sequence shown here is derived from an EMBL/GenBank/DDBJ whole genome shotgun (WGS) entry which is preliminary data.</text>
</comment>
<dbReference type="PANTHER" id="PTHR31672">
    <property type="entry name" value="BNACNNG10540D PROTEIN"/>
    <property type="match status" value="1"/>
</dbReference>
<reference evidence="3 4" key="1">
    <citation type="journal article" date="2021" name="BMC Genomics">
        <title>Datura genome reveals duplications of psychoactive alkaloid biosynthetic genes and high mutation rate following tissue culture.</title>
        <authorList>
            <person name="Rajewski A."/>
            <person name="Carter-House D."/>
            <person name="Stajich J."/>
            <person name="Litt A."/>
        </authorList>
    </citation>
    <scope>NUCLEOTIDE SEQUENCE [LARGE SCALE GENOMIC DNA]</scope>
    <source>
        <strain evidence="3">AR-01</strain>
    </source>
</reference>
<dbReference type="SUPFAM" id="SSF81383">
    <property type="entry name" value="F-box domain"/>
    <property type="match status" value="1"/>
</dbReference>
<dbReference type="Pfam" id="PF00646">
    <property type="entry name" value="F-box"/>
    <property type="match status" value="1"/>
</dbReference>
<protein>
    <recommendedName>
        <fullName evidence="2">F-box domain-containing protein</fullName>
    </recommendedName>
</protein>
<feature type="region of interest" description="Disordered" evidence="1">
    <location>
        <begin position="1"/>
        <end position="28"/>
    </location>
</feature>
<dbReference type="InterPro" id="IPR036047">
    <property type="entry name" value="F-box-like_dom_sf"/>
</dbReference>
<sequence>MPQKIKNEGKLANSSSAAHIQKQKKKKKTITTPKLEANLFNQIIISNGEDATQKFNQIFKGKSIVETSNDNTDQMDVDRATAIHFQEEILMDILSKLPVRSLLRFKCVSVFWGTLISEPYFKMKHLNRAKNDQDSQKLLIFWIMTATHFCCGTPPQENQ</sequence>
<evidence type="ECO:0000313" key="4">
    <source>
        <dbReference type="Proteomes" id="UP000823775"/>
    </source>
</evidence>
<feature type="domain" description="F-box" evidence="2">
    <location>
        <begin position="87"/>
        <end position="122"/>
    </location>
</feature>
<name>A0ABS8RXX3_DATST</name>
<evidence type="ECO:0000313" key="3">
    <source>
        <dbReference type="EMBL" id="MCD7451696.1"/>
    </source>
</evidence>
<organism evidence="3 4">
    <name type="scientific">Datura stramonium</name>
    <name type="common">Jimsonweed</name>
    <name type="synonym">Common thornapple</name>
    <dbReference type="NCBI Taxonomy" id="4076"/>
    <lineage>
        <taxon>Eukaryota</taxon>
        <taxon>Viridiplantae</taxon>
        <taxon>Streptophyta</taxon>
        <taxon>Embryophyta</taxon>
        <taxon>Tracheophyta</taxon>
        <taxon>Spermatophyta</taxon>
        <taxon>Magnoliopsida</taxon>
        <taxon>eudicotyledons</taxon>
        <taxon>Gunneridae</taxon>
        <taxon>Pentapetalae</taxon>
        <taxon>asterids</taxon>
        <taxon>lamiids</taxon>
        <taxon>Solanales</taxon>
        <taxon>Solanaceae</taxon>
        <taxon>Solanoideae</taxon>
        <taxon>Datureae</taxon>
        <taxon>Datura</taxon>
    </lineage>
</organism>
<evidence type="ECO:0000259" key="2">
    <source>
        <dbReference type="Pfam" id="PF00646"/>
    </source>
</evidence>